<accession>A0A2P4ERQ5</accession>
<keyword evidence="5 6" id="KW-0687">Ribonucleoprotein</keyword>
<evidence type="ECO:0000256" key="6">
    <source>
        <dbReference type="HAMAP-Rule" id="MF_01369"/>
    </source>
</evidence>
<comment type="function">
    <text evidence="6">One of the early assembly proteins it binds 23S rRNA. One of the proteins that surrounds the polypeptide exit tunnel on the outside of the ribosome. Forms the main docking site for trigger factor binding to the ribosome.</text>
</comment>
<dbReference type="NCBIfam" id="NF004363">
    <property type="entry name" value="PRK05738.2-4"/>
    <property type="match status" value="1"/>
</dbReference>
<evidence type="ECO:0000256" key="5">
    <source>
        <dbReference type="ARBA" id="ARBA00023274"/>
    </source>
</evidence>
<keyword evidence="8" id="KW-1185">Reference proteome</keyword>
<evidence type="ECO:0000256" key="4">
    <source>
        <dbReference type="ARBA" id="ARBA00022980"/>
    </source>
</evidence>
<comment type="caution">
    <text evidence="7">The sequence shown here is derived from an EMBL/GenBank/DDBJ whole genome shotgun (WGS) entry which is preliminary data.</text>
</comment>
<comment type="similarity">
    <text evidence="1 6">Belongs to the universal ribosomal protein uL23 family.</text>
</comment>
<dbReference type="PANTHER" id="PTHR11620">
    <property type="entry name" value="60S RIBOSOMAL PROTEIN L23A"/>
    <property type="match status" value="1"/>
</dbReference>
<evidence type="ECO:0000313" key="8">
    <source>
        <dbReference type="Proteomes" id="UP000243451"/>
    </source>
</evidence>
<evidence type="ECO:0000256" key="2">
    <source>
        <dbReference type="ARBA" id="ARBA00022730"/>
    </source>
</evidence>
<dbReference type="EMBL" id="PPSK01000019">
    <property type="protein sequence ID" value="POB01458.1"/>
    <property type="molecule type" value="Genomic_DNA"/>
</dbReference>
<dbReference type="GO" id="GO:0005840">
    <property type="term" value="C:ribosome"/>
    <property type="evidence" value="ECO:0007669"/>
    <property type="project" value="UniProtKB-KW"/>
</dbReference>
<dbReference type="InterPro" id="IPR012677">
    <property type="entry name" value="Nucleotide-bd_a/b_plait_sf"/>
</dbReference>
<gene>
    <name evidence="6" type="primary">rplW</name>
    <name evidence="7" type="ORF">C1949_15830</name>
</gene>
<evidence type="ECO:0000313" key="7">
    <source>
        <dbReference type="EMBL" id="POB01458.1"/>
    </source>
</evidence>
<dbReference type="FunFam" id="3.30.70.330:FF:000001">
    <property type="entry name" value="50S ribosomal protein L23"/>
    <property type="match status" value="1"/>
</dbReference>
<dbReference type="SUPFAM" id="SSF54189">
    <property type="entry name" value="Ribosomal proteins S24e, L23 and L15e"/>
    <property type="match status" value="1"/>
</dbReference>
<dbReference type="InterPro" id="IPR013025">
    <property type="entry name" value="Ribosomal_uL23-like"/>
</dbReference>
<dbReference type="Gene3D" id="3.30.70.330">
    <property type="match status" value="1"/>
</dbReference>
<dbReference type="HAMAP" id="MF_01369_B">
    <property type="entry name" value="Ribosomal_uL23_B"/>
    <property type="match status" value="1"/>
</dbReference>
<dbReference type="Pfam" id="PF00276">
    <property type="entry name" value="Ribosomal_L23"/>
    <property type="match status" value="1"/>
</dbReference>
<dbReference type="GO" id="GO:0019843">
    <property type="term" value="F:rRNA binding"/>
    <property type="evidence" value="ECO:0007669"/>
    <property type="project" value="UniProtKB-UniRule"/>
</dbReference>
<dbReference type="GO" id="GO:0003735">
    <property type="term" value="F:structural constituent of ribosome"/>
    <property type="evidence" value="ECO:0007669"/>
    <property type="project" value="InterPro"/>
</dbReference>
<keyword evidence="2 6" id="KW-0699">rRNA-binding</keyword>
<dbReference type="NCBIfam" id="NF004359">
    <property type="entry name" value="PRK05738.1-3"/>
    <property type="match status" value="1"/>
</dbReference>
<dbReference type="AlphaFoldDB" id="A0A2P4ERQ5"/>
<evidence type="ECO:0000256" key="1">
    <source>
        <dbReference type="ARBA" id="ARBA00006700"/>
    </source>
</evidence>
<comment type="subunit">
    <text evidence="6">Part of the 50S ribosomal subunit. Contacts protein L29, and trigger factor when it is bound to the ribosome.</text>
</comment>
<keyword evidence="4 6" id="KW-0689">Ribosomal protein</keyword>
<name>A0A2P4ERQ5_9GAMM</name>
<dbReference type="Proteomes" id="UP000243451">
    <property type="component" value="Unassembled WGS sequence"/>
</dbReference>
<dbReference type="GO" id="GO:1990904">
    <property type="term" value="C:ribonucleoprotein complex"/>
    <property type="evidence" value="ECO:0007669"/>
    <property type="project" value="UniProtKB-KW"/>
</dbReference>
<reference evidence="7 8" key="1">
    <citation type="submission" date="2018-01" db="EMBL/GenBank/DDBJ databases">
        <title>Draft genome of the type strain Pseudomonas oceani DSM 100277 isolated from the deep water in Okinawa trough, northwestern Pacific Ocean.</title>
        <authorList>
            <person name="Gomila M."/>
            <person name="Mulet M."/>
            <person name="Garcia-Valdes E."/>
            <person name="Lalucat J."/>
        </authorList>
    </citation>
    <scope>NUCLEOTIDE SEQUENCE [LARGE SCALE GENOMIC DNA]</scope>
    <source>
        <strain evidence="7 8">DSM 100277</strain>
    </source>
</reference>
<sequence length="98" mass="10977">MNQERIFKVLLGPHVSEKATVLADSQNQFVFKVDTTATKLEIKKAVEQLFNVKVKAVSTLNVKGKTKRTVRGLGKRNDWKKAYVSLQPGQDIDFASAE</sequence>
<evidence type="ECO:0000256" key="3">
    <source>
        <dbReference type="ARBA" id="ARBA00022884"/>
    </source>
</evidence>
<keyword evidence="3 6" id="KW-0694">RNA-binding</keyword>
<proteinExistence type="inferred from homology"/>
<dbReference type="GO" id="GO:0006412">
    <property type="term" value="P:translation"/>
    <property type="evidence" value="ECO:0007669"/>
    <property type="project" value="UniProtKB-UniRule"/>
</dbReference>
<organism evidence="7 8">
    <name type="scientific">Halopseudomonas oceani</name>
    <dbReference type="NCBI Taxonomy" id="1708783"/>
    <lineage>
        <taxon>Bacteria</taxon>
        <taxon>Pseudomonadati</taxon>
        <taxon>Pseudomonadota</taxon>
        <taxon>Gammaproteobacteria</taxon>
        <taxon>Pseudomonadales</taxon>
        <taxon>Pseudomonadaceae</taxon>
        <taxon>Halopseudomonas</taxon>
    </lineage>
</organism>
<dbReference type="InterPro" id="IPR012678">
    <property type="entry name" value="Ribosomal_uL23/eL15/eS24_sf"/>
</dbReference>
<protein>
    <recommendedName>
        <fullName evidence="6">Large ribosomal subunit protein uL23</fullName>
    </recommendedName>
</protein>
<dbReference type="RefSeq" id="WP_104739443.1">
    <property type="nucleotide sequence ID" value="NZ_BMHR01000017.1"/>
</dbReference>
<dbReference type="OrthoDB" id="9793353at2"/>